<evidence type="ECO:0000256" key="4">
    <source>
        <dbReference type="SAM" id="SignalP"/>
    </source>
</evidence>
<reference evidence="6 7" key="1">
    <citation type="submission" date="2014-08" db="EMBL/GenBank/DDBJ databases">
        <title>First Complete Genome Sequence of the Shellfish Pathogen Vibrio tubiashii.</title>
        <authorList>
            <person name="Richards G.P."/>
            <person name="Needleman D.S."/>
            <person name="Watson M.A."/>
            <person name="Bono J.L."/>
        </authorList>
    </citation>
    <scope>NUCLEOTIDE SEQUENCE [LARGE SCALE GENOMIC DNA]</scope>
    <source>
        <strain evidence="6 7">ATCC 19109</strain>
    </source>
</reference>
<gene>
    <name evidence="6" type="ORF">IX91_07270</name>
</gene>
<dbReference type="InterPro" id="IPR043128">
    <property type="entry name" value="Rev_trsase/Diguanyl_cyclase"/>
</dbReference>
<evidence type="ECO:0000313" key="6">
    <source>
        <dbReference type="EMBL" id="AIW14000.1"/>
    </source>
</evidence>
<organism evidence="6 7">
    <name type="scientific">Vibrio tubiashii ATCC 19109</name>
    <dbReference type="NCBI Taxonomy" id="1051646"/>
    <lineage>
        <taxon>Bacteria</taxon>
        <taxon>Pseudomonadati</taxon>
        <taxon>Pseudomonadota</taxon>
        <taxon>Gammaproteobacteria</taxon>
        <taxon>Vibrionales</taxon>
        <taxon>Vibrionaceae</taxon>
        <taxon>Vibrio</taxon>
        <taxon>Vibrio oreintalis group</taxon>
    </lineage>
</organism>
<dbReference type="AlphaFoldDB" id="A0A0A0SC64"/>
<dbReference type="GO" id="GO:0052621">
    <property type="term" value="F:diguanylate cyclase activity"/>
    <property type="evidence" value="ECO:0007669"/>
    <property type="project" value="UniProtKB-EC"/>
</dbReference>
<feature type="signal peptide" evidence="4">
    <location>
        <begin position="1"/>
        <end position="21"/>
    </location>
</feature>
<dbReference type="Pfam" id="PF00990">
    <property type="entry name" value="GGDEF"/>
    <property type="match status" value="1"/>
</dbReference>
<feature type="domain" description="GGDEF" evidence="5">
    <location>
        <begin position="508"/>
        <end position="642"/>
    </location>
</feature>
<dbReference type="SUPFAM" id="SSF55073">
    <property type="entry name" value="Nucleotide cyclase"/>
    <property type="match status" value="1"/>
</dbReference>
<accession>A0A0A0SC64</accession>
<dbReference type="PANTHER" id="PTHR45138:SF9">
    <property type="entry name" value="DIGUANYLATE CYCLASE DGCM-RELATED"/>
    <property type="match status" value="1"/>
</dbReference>
<dbReference type="Gene3D" id="3.30.70.270">
    <property type="match status" value="1"/>
</dbReference>
<dbReference type="eggNOG" id="COG2199">
    <property type="taxonomic scope" value="Bacteria"/>
</dbReference>
<dbReference type="InterPro" id="IPR000160">
    <property type="entry name" value="GGDEF_dom"/>
</dbReference>
<dbReference type="PATRIC" id="fig|1051646.9.peg.1435"/>
<feature type="transmembrane region" description="Helical" evidence="3">
    <location>
        <begin position="453"/>
        <end position="471"/>
    </location>
</feature>
<name>A0A0A0SC64_9VIBR</name>
<proteinExistence type="predicted"/>
<evidence type="ECO:0000256" key="3">
    <source>
        <dbReference type="SAM" id="Phobius"/>
    </source>
</evidence>
<keyword evidence="3" id="KW-0812">Transmembrane</keyword>
<evidence type="ECO:0000313" key="7">
    <source>
        <dbReference type="Proteomes" id="UP000030071"/>
    </source>
</evidence>
<comment type="catalytic activity">
    <reaction evidence="2">
        <text>2 GTP = 3',3'-c-di-GMP + 2 diphosphate</text>
        <dbReference type="Rhea" id="RHEA:24898"/>
        <dbReference type="ChEBI" id="CHEBI:33019"/>
        <dbReference type="ChEBI" id="CHEBI:37565"/>
        <dbReference type="ChEBI" id="CHEBI:58805"/>
        <dbReference type="EC" id="2.7.7.65"/>
    </reaction>
</comment>
<dbReference type="SUPFAM" id="SSF48452">
    <property type="entry name" value="TPR-like"/>
    <property type="match status" value="1"/>
</dbReference>
<feature type="chain" id="PRO_5001969497" description="diguanylate cyclase" evidence="4">
    <location>
        <begin position="22"/>
        <end position="657"/>
    </location>
</feature>
<dbReference type="SMART" id="SM00028">
    <property type="entry name" value="TPR"/>
    <property type="match status" value="4"/>
</dbReference>
<keyword evidence="3" id="KW-0472">Membrane</keyword>
<dbReference type="HOGENOM" id="CLU_028271_1_0_6"/>
<dbReference type="EMBL" id="CP009354">
    <property type="protein sequence ID" value="AIW14000.1"/>
    <property type="molecule type" value="Genomic_DNA"/>
</dbReference>
<evidence type="ECO:0000256" key="1">
    <source>
        <dbReference type="ARBA" id="ARBA00012528"/>
    </source>
</evidence>
<dbReference type="EC" id="2.7.7.65" evidence="1"/>
<dbReference type="InterPro" id="IPR029787">
    <property type="entry name" value="Nucleotide_cyclase"/>
</dbReference>
<dbReference type="eggNOG" id="COG0457">
    <property type="taxonomic scope" value="Bacteria"/>
</dbReference>
<dbReference type="STRING" id="1051646.IX91_07270"/>
<dbReference type="Proteomes" id="UP000030071">
    <property type="component" value="Chromosome 1"/>
</dbReference>
<dbReference type="InterPro" id="IPR011990">
    <property type="entry name" value="TPR-like_helical_dom_sf"/>
</dbReference>
<dbReference type="CDD" id="cd01949">
    <property type="entry name" value="GGDEF"/>
    <property type="match status" value="1"/>
</dbReference>
<keyword evidence="4" id="KW-0732">Signal</keyword>
<dbReference type="Gene3D" id="1.25.40.10">
    <property type="entry name" value="Tetratricopeptide repeat domain"/>
    <property type="match status" value="2"/>
</dbReference>
<protein>
    <recommendedName>
        <fullName evidence="1">diguanylate cyclase</fullName>
        <ecNumber evidence="1">2.7.7.65</ecNumber>
    </recommendedName>
</protein>
<dbReference type="RefSeq" id="WP_004750009.1">
    <property type="nucleotide sequence ID" value="NZ_CP009354.1"/>
</dbReference>
<dbReference type="KEGG" id="vtu:IX91_07270"/>
<dbReference type="PANTHER" id="PTHR45138">
    <property type="entry name" value="REGULATORY COMPONENTS OF SENSORY TRANSDUCTION SYSTEM"/>
    <property type="match status" value="1"/>
</dbReference>
<dbReference type="InterPro" id="IPR050469">
    <property type="entry name" value="Diguanylate_Cyclase"/>
</dbReference>
<dbReference type="Pfam" id="PF13181">
    <property type="entry name" value="TPR_8"/>
    <property type="match status" value="1"/>
</dbReference>
<sequence length="657" mass="74351">MKRLTAWYIAFAALASTSAQAINTNHLEKWEIAYSEALKVSESKALSMLQDRYNSLPPNIEKLYISSKLHGFMTQRGQPYYGNELVFNPEYSKLEQTFIEALNKELSLDFSTARSNYLDLLKHFSTSNDLQGKILFEYHLCRAMNMQGQYYSAQLYCNALETHIKDTDQSILPKHLALRVIANNQEFTGDYKSSLETYQSYLAVIPNYVDPSGVYNDAGLLLKTLGQFDLAKEYLTISLRIRATAKSPLKLAQSHHSMGDILLASQDYHGAVEHFKHSKLLLDRFNHAYGLTCVKLGLGKAYAALKQFELAEQFLLDSLNSAETQNNEQIQGEIYLALSLLDNAKGGYSSALYFAQRANDLATKIGSERLQARALRTMAQLEEANGNYAVALKHYQHYFDSELSKRTKSSRSAFLALELAQKEFNQKVKDNKSVEIIESLEQEVVKLLSQRQMFLLLIVLLLATIIGQYFFSITKSRKAEMDQLTGALNRAAAIKRIRAIDRTSAQIRKHVLILLDLDDFKHINDSYGHPTGDRALATIAKGINEVINEEDVFGRLGGEEFVIVLRNVDELDVRDRVENLHQTIARSTFEAENSEKLNVTASFSYLATSKPLHDFDELYSILDQALYQVKQNGKNQIIDAYNEPIYLPSSAYVPVQP</sequence>
<dbReference type="InterPro" id="IPR019734">
    <property type="entry name" value="TPR_rpt"/>
</dbReference>
<dbReference type="NCBIfam" id="TIGR00254">
    <property type="entry name" value="GGDEF"/>
    <property type="match status" value="1"/>
</dbReference>
<dbReference type="SMART" id="SM00267">
    <property type="entry name" value="GGDEF"/>
    <property type="match status" value="1"/>
</dbReference>
<dbReference type="PROSITE" id="PS50887">
    <property type="entry name" value="GGDEF"/>
    <property type="match status" value="1"/>
</dbReference>
<evidence type="ECO:0000256" key="2">
    <source>
        <dbReference type="ARBA" id="ARBA00034247"/>
    </source>
</evidence>
<dbReference type="GeneID" id="23444517"/>
<keyword evidence="3" id="KW-1133">Transmembrane helix</keyword>
<evidence type="ECO:0000259" key="5">
    <source>
        <dbReference type="PROSITE" id="PS50887"/>
    </source>
</evidence>